<keyword evidence="5 9" id="KW-0256">Endoplasmic reticulum</keyword>
<dbReference type="OrthoDB" id="1597724at2759"/>
<dbReference type="PANTHER" id="PTHR45923:SF2">
    <property type="entry name" value="PROTEIN SEY1"/>
    <property type="match status" value="1"/>
</dbReference>
<evidence type="ECO:0000256" key="9">
    <source>
        <dbReference type="HAMAP-Rule" id="MF_03109"/>
    </source>
</evidence>
<comment type="function">
    <text evidence="9">Probable GTP-binding protein that may be involved in cell development.</text>
</comment>
<feature type="domain" description="GB1/RHD3-type G" evidence="12">
    <location>
        <begin position="90"/>
        <end position="342"/>
    </location>
</feature>
<evidence type="ECO:0000256" key="8">
    <source>
        <dbReference type="ARBA" id="ARBA00023136"/>
    </source>
</evidence>
<dbReference type="GO" id="GO:0003924">
    <property type="term" value="F:GTPase activity"/>
    <property type="evidence" value="ECO:0007669"/>
    <property type="project" value="UniProtKB-UniRule"/>
</dbReference>
<evidence type="ECO:0000256" key="7">
    <source>
        <dbReference type="ARBA" id="ARBA00023134"/>
    </source>
</evidence>
<comment type="caution">
    <text evidence="13">The sequence shown here is derived from an EMBL/GenBank/DDBJ whole genome shotgun (WGS) entry which is preliminary data.</text>
</comment>
<dbReference type="Pfam" id="PF20428">
    <property type="entry name" value="Sey1_3HB"/>
    <property type="match status" value="1"/>
</dbReference>
<feature type="transmembrane region" description="Helical" evidence="11">
    <location>
        <begin position="810"/>
        <end position="831"/>
    </location>
</feature>
<dbReference type="PROSITE" id="PS51715">
    <property type="entry name" value="G_GB1_RHD3"/>
    <property type="match status" value="1"/>
</dbReference>
<evidence type="ECO:0000256" key="3">
    <source>
        <dbReference type="ARBA" id="ARBA00022741"/>
    </source>
</evidence>
<dbReference type="InterPro" id="IPR030386">
    <property type="entry name" value="G_GB1_RHD3_dom"/>
</dbReference>
<dbReference type="EMBL" id="VIBQ01000141">
    <property type="protein sequence ID" value="KAB9006556.1"/>
    <property type="molecule type" value="Genomic_DNA"/>
</dbReference>
<keyword evidence="2 9" id="KW-0812">Transmembrane</keyword>
<evidence type="ECO:0000313" key="13">
    <source>
        <dbReference type="EMBL" id="KAB9006556.1"/>
    </source>
</evidence>
<evidence type="ECO:0000259" key="12">
    <source>
        <dbReference type="PROSITE" id="PS51715"/>
    </source>
</evidence>
<feature type="region of interest" description="Disordered" evidence="10">
    <location>
        <begin position="860"/>
        <end position="898"/>
    </location>
</feature>
<comment type="similarity">
    <text evidence="9">Belongs to the TRAFAC class dynamin-like GTPase superfamily. GB1/RHD3 GTPase family. RHD3 subfamily.</text>
</comment>
<keyword evidence="4 9" id="KW-0378">Hydrolase</keyword>
<comment type="subcellular location">
    <subcellularLocation>
        <location evidence="1 9">Endoplasmic reticulum membrane</location>
        <topology evidence="1 9">Multi-pass membrane protein</topology>
    </subcellularLocation>
</comment>
<keyword evidence="3 9" id="KW-0547">Nucleotide-binding</keyword>
<proteinExistence type="inferred from homology"/>
<dbReference type="SUPFAM" id="SSF52540">
    <property type="entry name" value="P-loop containing nucleoside triphosphate hydrolases"/>
    <property type="match status" value="1"/>
</dbReference>
<evidence type="ECO:0000256" key="5">
    <source>
        <dbReference type="ARBA" id="ARBA00022824"/>
    </source>
</evidence>
<dbReference type="GO" id="GO:0005525">
    <property type="term" value="F:GTP binding"/>
    <property type="evidence" value="ECO:0007669"/>
    <property type="project" value="UniProtKB-UniRule"/>
</dbReference>
<feature type="topological domain" description="Lumenal" evidence="9">
    <location>
        <begin position="807"/>
        <end position="809"/>
    </location>
</feature>
<organism evidence="13 14">
    <name type="scientific">Carpinus fangiana</name>
    <dbReference type="NCBI Taxonomy" id="176857"/>
    <lineage>
        <taxon>Eukaryota</taxon>
        <taxon>Viridiplantae</taxon>
        <taxon>Streptophyta</taxon>
        <taxon>Embryophyta</taxon>
        <taxon>Tracheophyta</taxon>
        <taxon>Spermatophyta</taxon>
        <taxon>Magnoliopsida</taxon>
        <taxon>eudicotyledons</taxon>
        <taxon>Gunneridae</taxon>
        <taxon>Pentapetalae</taxon>
        <taxon>rosids</taxon>
        <taxon>fabids</taxon>
        <taxon>Fagales</taxon>
        <taxon>Betulaceae</taxon>
        <taxon>Carpinus</taxon>
    </lineage>
</organism>
<feature type="topological domain" description="Cytoplasmic" evidence="9">
    <location>
        <begin position="831"/>
        <end position="898"/>
    </location>
</feature>
<evidence type="ECO:0000313" key="14">
    <source>
        <dbReference type="Proteomes" id="UP000327013"/>
    </source>
</evidence>
<evidence type="ECO:0000256" key="1">
    <source>
        <dbReference type="ARBA" id="ARBA00004477"/>
    </source>
</evidence>
<dbReference type="GO" id="GO:0005789">
    <property type="term" value="C:endoplasmic reticulum membrane"/>
    <property type="evidence" value="ECO:0007669"/>
    <property type="project" value="UniProtKB-SubCell"/>
</dbReference>
<feature type="topological domain" description="Cytoplasmic" evidence="9">
    <location>
        <begin position="1"/>
        <end position="785"/>
    </location>
</feature>
<dbReference type="Proteomes" id="UP000327013">
    <property type="component" value="Unassembled WGS sequence"/>
</dbReference>
<gene>
    <name evidence="13" type="ORF">FH972_026910</name>
</gene>
<dbReference type="HAMAP" id="MF_03109">
    <property type="entry name" value="Sey1"/>
    <property type="match status" value="1"/>
</dbReference>
<evidence type="ECO:0000256" key="11">
    <source>
        <dbReference type="SAM" id="Phobius"/>
    </source>
</evidence>
<dbReference type="Gene3D" id="3.40.50.300">
    <property type="entry name" value="P-loop containing nucleotide triphosphate hydrolases"/>
    <property type="match status" value="1"/>
</dbReference>
<dbReference type="InterPro" id="IPR027417">
    <property type="entry name" value="P-loop_NTPase"/>
</dbReference>
<evidence type="ECO:0000256" key="4">
    <source>
        <dbReference type="ARBA" id="ARBA00022801"/>
    </source>
</evidence>
<dbReference type="InterPro" id="IPR046758">
    <property type="entry name" value="Sey1/RHD3-like_3HB"/>
</dbReference>
<dbReference type="AlphaFoldDB" id="A0A5N6L5R7"/>
<evidence type="ECO:0000256" key="2">
    <source>
        <dbReference type="ARBA" id="ARBA00022692"/>
    </source>
</evidence>
<dbReference type="FunFam" id="3.40.50.300:FF:000727">
    <property type="entry name" value="Protein SEY1 homolog"/>
    <property type="match status" value="1"/>
</dbReference>
<accession>A0A5N6L5R7</accession>
<dbReference type="EC" id="3.6.5.-" evidence="9"/>
<dbReference type="CDD" id="cd01851">
    <property type="entry name" value="GBP"/>
    <property type="match status" value="1"/>
</dbReference>
<keyword evidence="14" id="KW-1185">Reference proteome</keyword>
<sequence length="898" mass="101192">MVEFTISTTEANEVAFLAFVTEDTTLLSNTTAPAASGHDLLTTQRRKHSPPLCLQTSHRANCHDYERVSSNARSVNLSKYLNLENVSSAGFNYHLISVFGSQSTGKSTLLNHLFGTQFGVMSEAQRRQTTKGIWMSNNKRTQAEGGYAMADNILVMDVEGTDGRERGEDQDFERKSALFALATSEILIVNMWEHQVGLFQGANMGLLKTVFEVNLQLFLKDRKSVPRSLLYFVIRDHLGQTPLSNLRDTILQDLARIWIGLSKPPGLEDSKIDDYFDFAFVALPHKVLQPEKFVQEVHKLGQRFREGRKDPKRTALHLDDNDGVLLTEYHRRIPADGFPMYASGIWEQIVDNKDLDLPTQQELLAQFRCDEIAREALIMFDEHIKPLENRQADGIKAGKLVVLSELSSALGPARASVLKNFHLEASRYHKAVYQRKLDELRDVVDGRLKTLFLGQLNASHKLGVQAFSDNVSEAVRIAQKKGANYDFAQIVVAEKKIAISTYEKEASSLLVEGAPWSEYKQEISLYRQELDEVSSRLRRDEMRRLATRIERHVKNRLAERIGLEFNNLGSGRAGRGAPVEGEKPTSEKDLWDRVWKGFCETVGHASVRFTDRASGFDASPEEVEVGLWRLRRKSWTALRAKLEDEVMEGNILLKLRENFEDKFRYDDEGVPRIWRPTDDIEGIYTSARHSTLTLIPLLSRFRLAVSSEPPPLEEWIGRPPTGVTAADEDDLTPIGGVDDDSQTTIEEEMTILSDSKAADLATRFKKAADGVYVEAKRSAIGGVAQVPLYFYGLLLALGWNELWAVLRNPIYFIFLILLAIGAYVTYTLNLWGPMLRMANAATSQGLEVGKERLREFLEVRQGDISSNSNGESKRKGPLSQRAEGESIEMENMAEEDDI</sequence>
<dbReference type="Pfam" id="PF05879">
    <property type="entry name" value="RHD3_GTPase"/>
    <property type="match status" value="1"/>
</dbReference>
<dbReference type="InterPro" id="IPR008803">
    <property type="entry name" value="RHD3/Sey1"/>
</dbReference>
<keyword evidence="6 9" id="KW-1133">Transmembrane helix</keyword>
<feature type="compositionally biased region" description="Acidic residues" evidence="10">
    <location>
        <begin position="885"/>
        <end position="898"/>
    </location>
</feature>
<protein>
    <recommendedName>
        <fullName evidence="9">Protein ROOT HAIR DEFECTIVE 3 homolog</fullName>
        <ecNumber evidence="9">3.6.5.-</ecNumber>
    </recommendedName>
    <alternativeName>
        <fullName evidence="9">Protein SEY1 homolog</fullName>
    </alternativeName>
</protein>
<dbReference type="GO" id="GO:0016320">
    <property type="term" value="P:endoplasmic reticulum membrane fusion"/>
    <property type="evidence" value="ECO:0007669"/>
    <property type="project" value="TreeGrafter"/>
</dbReference>
<keyword evidence="7 9" id="KW-0342">GTP-binding</keyword>
<reference evidence="13 14" key="1">
    <citation type="submission" date="2019-06" db="EMBL/GenBank/DDBJ databases">
        <title>A chromosomal-level reference genome of Carpinus fangiana (Coryloideae, Betulaceae).</title>
        <authorList>
            <person name="Yang X."/>
            <person name="Wang Z."/>
            <person name="Zhang L."/>
            <person name="Hao G."/>
            <person name="Liu J."/>
            <person name="Yang Y."/>
        </authorList>
    </citation>
    <scope>NUCLEOTIDE SEQUENCE [LARGE SCALE GENOMIC DNA]</scope>
    <source>
        <strain evidence="13">Cfa_2016G</strain>
        <tissue evidence="13">Leaf</tissue>
    </source>
</reference>
<evidence type="ECO:0000256" key="6">
    <source>
        <dbReference type="ARBA" id="ARBA00022989"/>
    </source>
</evidence>
<evidence type="ECO:0000256" key="10">
    <source>
        <dbReference type="SAM" id="MobiDB-lite"/>
    </source>
</evidence>
<keyword evidence="8 9" id="KW-0472">Membrane</keyword>
<feature type="binding site" evidence="9">
    <location>
        <begin position="100"/>
        <end position="107"/>
    </location>
    <ligand>
        <name>GTP</name>
        <dbReference type="ChEBI" id="CHEBI:37565"/>
    </ligand>
</feature>
<name>A0A5N6L5R7_9ROSI</name>
<dbReference type="PANTHER" id="PTHR45923">
    <property type="entry name" value="PROTEIN SEY1"/>
    <property type="match status" value="1"/>
</dbReference>